<keyword evidence="2" id="KW-1133">Transmembrane helix</keyword>
<dbReference type="AlphaFoldDB" id="A0A9X3IFI8"/>
<keyword evidence="2" id="KW-0472">Membrane</keyword>
<feature type="region of interest" description="Disordered" evidence="1">
    <location>
        <begin position="101"/>
        <end position="124"/>
    </location>
</feature>
<dbReference type="EMBL" id="JAPKMY010000001">
    <property type="protein sequence ID" value="MCX5466687.1"/>
    <property type="molecule type" value="Genomic_DNA"/>
</dbReference>
<gene>
    <name evidence="3" type="ORF">OSH00_02915</name>
</gene>
<feature type="transmembrane region" description="Helical" evidence="2">
    <location>
        <begin position="332"/>
        <end position="354"/>
    </location>
</feature>
<comment type="caution">
    <text evidence="3">The sequence shown here is derived from an EMBL/GenBank/DDBJ whole genome shotgun (WGS) entry which is preliminary data.</text>
</comment>
<proteinExistence type="predicted"/>
<reference evidence="3" key="1">
    <citation type="submission" date="2022-11" db="EMBL/GenBank/DDBJ databases">
        <title>Biodiversity and phylogenetic relationships of bacteria.</title>
        <authorList>
            <person name="Machado R.A.R."/>
            <person name="Bhat A."/>
            <person name="Loulou A."/>
            <person name="Kallel S."/>
        </authorList>
    </citation>
    <scope>NUCLEOTIDE SEQUENCE</scope>
    <source>
        <strain evidence="3">A-IN1</strain>
    </source>
</reference>
<protein>
    <submittedName>
        <fullName evidence="3">Uncharacterized protein</fullName>
    </submittedName>
</protein>
<keyword evidence="4" id="KW-1185">Reference proteome</keyword>
<feature type="compositionally biased region" description="Polar residues" evidence="1">
    <location>
        <begin position="113"/>
        <end position="124"/>
    </location>
</feature>
<dbReference type="RefSeq" id="WP_266129157.1">
    <property type="nucleotide sequence ID" value="NZ_JAPKMY010000001.1"/>
</dbReference>
<keyword evidence="2" id="KW-0812">Transmembrane</keyword>
<evidence type="ECO:0000256" key="2">
    <source>
        <dbReference type="SAM" id="Phobius"/>
    </source>
</evidence>
<sequence length="389" mass="45184">MFRKGIVIFYDEKSAKGLIELKNDHQQVVFKLEDFSNQTVLPQLGERIKCVVLEQNGEVLAKFIVRLDHKNYVTDPNRSLPVLHLYEENVYENLRKARKAHKKRRLSVEDESYSQIAKHSEQNTATASQSQLAYEISQTQLVSLQNEQLEQITPRQSAQEIITPHHIKDIQPNAATAVFPNLPLTEDSELPKNKQNLNELEAVDNYSNVGSFNTFQFPQNEKPIPKTKRVDLLDFTYVNQMPERSENHDQPQPIEQHQVIEQQPKSDIDADLPVAITSKTVGMSHLTDQKVLQKHMSLNGLQRFYQNIKIQFLYAKRKQPKKKTASEAVIRLNPWIVIIGIVLFIGVNCVMYAMDRYKQYKIESVMKLQQYQQQQKDAIKQQKREAYSR</sequence>
<organism evidence="3 4">
    <name type="scientific">Acinetobacter nematophilus</name>
    <dbReference type="NCBI Taxonomy" id="2994642"/>
    <lineage>
        <taxon>Bacteria</taxon>
        <taxon>Pseudomonadati</taxon>
        <taxon>Pseudomonadota</taxon>
        <taxon>Gammaproteobacteria</taxon>
        <taxon>Moraxellales</taxon>
        <taxon>Moraxellaceae</taxon>
        <taxon>Acinetobacter</taxon>
    </lineage>
</organism>
<accession>A0A9X3IFI8</accession>
<evidence type="ECO:0000313" key="4">
    <source>
        <dbReference type="Proteomes" id="UP001146019"/>
    </source>
</evidence>
<evidence type="ECO:0000313" key="3">
    <source>
        <dbReference type="EMBL" id="MCX5466687.1"/>
    </source>
</evidence>
<name>A0A9X3IFI8_9GAMM</name>
<dbReference type="Proteomes" id="UP001146019">
    <property type="component" value="Unassembled WGS sequence"/>
</dbReference>
<evidence type="ECO:0000256" key="1">
    <source>
        <dbReference type="SAM" id="MobiDB-lite"/>
    </source>
</evidence>